<dbReference type="RefSeq" id="WP_146788020.1">
    <property type="nucleotide sequence ID" value="NZ_BAABIO010000003.1"/>
</dbReference>
<reference evidence="2 3" key="1">
    <citation type="journal article" date="2015" name="Int. J. Syst. Evol. Microbiol.">
        <title>Flavisolibacter ginsenosidimutans sp. nov., with ginsenoside-converting activity isolated from soil used for cultivating ginseng.</title>
        <authorList>
            <person name="Zhao Y."/>
            <person name="Liu Q."/>
            <person name="Kang M.S."/>
            <person name="Jin F."/>
            <person name="Yu H."/>
            <person name="Im W.T."/>
        </authorList>
    </citation>
    <scope>NUCLEOTIDE SEQUENCE [LARGE SCALE GENOMIC DNA]</scope>
    <source>
        <strain evidence="2 3">Gsoil 636</strain>
    </source>
</reference>
<dbReference type="KEGG" id="fgg:FSB75_12700"/>
<feature type="signal peptide" evidence="1">
    <location>
        <begin position="1"/>
        <end position="27"/>
    </location>
</feature>
<name>A0A5B8UL15_9BACT</name>
<dbReference type="EMBL" id="CP042433">
    <property type="protein sequence ID" value="QEC56720.1"/>
    <property type="molecule type" value="Genomic_DNA"/>
</dbReference>
<accession>A0A5B8UL15</accession>
<gene>
    <name evidence="2" type="ORF">FSB75_12700</name>
</gene>
<evidence type="ECO:0000313" key="2">
    <source>
        <dbReference type="EMBL" id="QEC56720.1"/>
    </source>
</evidence>
<sequence>MKSSLLFVFAVLCLAVILTVYSCQKQAAPESQSVAAVAVSHHDTVTTLASFTADTAVWHHDGQYTLVTREPDRDDEAEAEEGEAQHERITACSDAFAGSARSAAKTSYASVSYGTYATINALRVTLPTDAYMQGLGITNSSPRVSEENRNRDITTAYLYAIARESDNDFHMIIGDANSAAGNLLNCEASGNPPSTQSSYAAISAVRSYLKSYFGTDFCGQSGYTKFSPALRLTVLKGSLFFDIDHAAGAVGPTGLRPNTAWEMHPIHNITF</sequence>
<dbReference type="OrthoDB" id="9889042at2"/>
<keyword evidence="1" id="KW-0732">Signal</keyword>
<dbReference type="PROSITE" id="PS51257">
    <property type="entry name" value="PROKAR_LIPOPROTEIN"/>
    <property type="match status" value="1"/>
</dbReference>
<feature type="chain" id="PRO_5022687868" description="Lipoprotein" evidence="1">
    <location>
        <begin position="28"/>
        <end position="271"/>
    </location>
</feature>
<evidence type="ECO:0000256" key="1">
    <source>
        <dbReference type="SAM" id="SignalP"/>
    </source>
</evidence>
<protein>
    <recommendedName>
        <fullName evidence="4">Lipoprotein</fullName>
    </recommendedName>
</protein>
<dbReference type="AlphaFoldDB" id="A0A5B8UL15"/>
<proteinExistence type="predicted"/>
<dbReference type="Proteomes" id="UP000321204">
    <property type="component" value="Chromosome"/>
</dbReference>
<evidence type="ECO:0000313" key="3">
    <source>
        <dbReference type="Proteomes" id="UP000321204"/>
    </source>
</evidence>
<evidence type="ECO:0008006" key="4">
    <source>
        <dbReference type="Google" id="ProtNLM"/>
    </source>
</evidence>
<organism evidence="2 3">
    <name type="scientific">Flavisolibacter ginsenosidimutans</name>
    <dbReference type="NCBI Taxonomy" id="661481"/>
    <lineage>
        <taxon>Bacteria</taxon>
        <taxon>Pseudomonadati</taxon>
        <taxon>Bacteroidota</taxon>
        <taxon>Chitinophagia</taxon>
        <taxon>Chitinophagales</taxon>
        <taxon>Chitinophagaceae</taxon>
        <taxon>Flavisolibacter</taxon>
    </lineage>
</organism>
<keyword evidence="3" id="KW-1185">Reference proteome</keyword>